<evidence type="ECO:0000256" key="1">
    <source>
        <dbReference type="ARBA" id="ARBA00004173"/>
    </source>
</evidence>
<gene>
    <name evidence="8" type="ORF">MSAN_00027300</name>
</gene>
<dbReference type="OrthoDB" id="16079at2759"/>
<dbReference type="Gene3D" id="1.10.8.100">
    <property type="entry name" value="Ribosomal RNA adenine dimethylase-like, domain 2"/>
    <property type="match status" value="1"/>
</dbReference>
<evidence type="ECO:0000256" key="5">
    <source>
        <dbReference type="ARBA" id="ARBA00022884"/>
    </source>
</evidence>
<dbReference type="PANTHER" id="PTHR11727">
    <property type="entry name" value="DIMETHYLADENOSINE TRANSFERASE"/>
    <property type="match status" value="1"/>
</dbReference>
<reference evidence="8" key="1">
    <citation type="submission" date="2020-05" db="EMBL/GenBank/DDBJ databases">
        <title>Mycena genomes resolve the evolution of fungal bioluminescence.</title>
        <authorList>
            <person name="Tsai I.J."/>
        </authorList>
    </citation>
    <scope>NUCLEOTIDE SEQUENCE</scope>
    <source>
        <strain evidence="8">160909Yilan</strain>
    </source>
</reference>
<keyword evidence="7" id="KW-0698">rRNA processing</keyword>
<keyword evidence="9" id="KW-1185">Reference proteome</keyword>
<dbReference type="GO" id="GO:0016787">
    <property type="term" value="F:hydrolase activity"/>
    <property type="evidence" value="ECO:0007669"/>
    <property type="project" value="UniProtKB-KW"/>
</dbReference>
<protein>
    <recommendedName>
        <fullName evidence="7">rRNA adenine N(6)-methyltransferase</fullName>
        <ecNumber evidence="7">2.1.1.-</ecNumber>
    </recommendedName>
</protein>
<dbReference type="EC" id="2.1.1.-" evidence="7"/>
<dbReference type="GO" id="GO:0000179">
    <property type="term" value="F:rRNA (adenine-N6,N6-)-dimethyltransferase activity"/>
    <property type="evidence" value="ECO:0007669"/>
    <property type="project" value="TreeGrafter"/>
</dbReference>
<dbReference type="Gene3D" id="3.40.50.11350">
    <property type="match status" value="1"/>
</dbReference>
<dbReference type="Proteomes" id="UP000623467">
    <property type="component" value="Unassembled WGS sequence"/>
</dbReference>
<dbReference type="Pfam" id="PF00398">
    <property type="entry name" value="RrnaAD"/>
    <property type="match status" value="1"/>
</dbReference>
<dbReference type="EMBL" id="JACAZH010000001">
    <property type="protein sequence ID" value="KAF7376124.1"/>
    <property type="molecule type" value="Genomic_DNA"/>
</dbReference>
<dbReference type="GO" id="GO:0034246">
    <property type="term" value="F:mitochondrial transcription factor activity"/>
    <property type="evidence" value="ECO:0007669"/>
    <property type="project" value="TreeGrafter"/>
</dbReference>
<name>A0A8H6ZEN5_9AGAR</name>
<evidence type="ECO:0000256" key="4">
    <source>
        <dbReference type="ARBA" id="ARBA00022691"/>
    </source>
</evidence>
<dbReference type="InterPro" id="IPR001737">
    <property type="entry name" value="KsgA/Erm"/>
</dbReference>
<comment type="caution">
    <text evidence="8">The sequence shown here is derived from an EMBL/GenBank/DDBJ whole genome shotgun (WGS) entry which is preliminary data.</text>
</comment>
<evidence type="ECO:0000313" key="9">
    <source>
        <dbReference type="Proteomes" id="UP000623467"/>
    </source>
</evidence>
<comment type="similarity">
    <text evidence="7">Belongs to the class I-like SAM-binding methyltransferase superfamily. rRNA adenine N(6)-methyltransferase family.</text>
</comment>
<dbReference type="GO" id="GO:0005759">
    <property type="term" value="C:mitochondrial matrix"/>
    <property type="evidence" value="ECO:0007669"/>
    <property type="project" value="TreeGrafter"/>
</dbReference>
<dbReference type="GO" id="GO:0003723">
    <property type="term" value="F:RNA binding"/>
    <property type="evidence" value="ECO:0007669"/>
    <property type="project" value="UniProtKB-KW"/>
</dbReference>
<dbReference type="PANTHER" id="PTHR11727:SF17">
    <property type="entry name" value="DIMETHYLADENOSINE TRANSFERASE 1, MITOCHONDRIAL"/>
    <property type="match status" value="1"/>
</dbReference>
<keyword evidence="3 7" id="KW-0808">Transferase</keyword>
<keyword evidence="8" id="KW-0378">Hydrolase</keyword>
<evidence type="ECO:0000256" key="7">
    <source>
        <dbReference type="RuleBase" id="RU362106"/>
    </source>
</evidence>
<keyword evidence="4 7" id="KW-0949">S-adenosyl-L-methionine</keyword>
<sequence>MRLPLRLLVGSTVFLILLYFIYSQLPPYSVYNYSRSTQNRASLDVLERSTKFVWFKQLQGAGFNNQIQEVLLYHHLALSGDRVYVYQPLVWQRAPRHSPLPLSAFLSGVTNGTVAEDMFATACSPSETTHLSLNHENDALWDQAVNVLRDSTFKCIFIDNHIINWSFLASSAIHPIWPSFKQYLSSTFQWSTYISDIVERARPTEPYMALHLRRGDFEGHCNGLASSQTGFTTWGTLPELQDSVFPPKLDLNNYTSVMEHCYPSLYRILDAIDFQARANPHVNTLHVLHDGSWDHPSVYLQYYKLEAAVKDPRRILKAGWKGGPMKTVTHSATLPGSGDWSVAVDVELARTANIFIVVLCCRLYATRSKVNVDIAHQDKVTLPHRSLWKQYFPAAVKPYASRITLANPDTAADVADAFIPAGSVDKVVVEIFPGPGQLTRALLALPRERIRKIIVLEHADVFLEYLKPLEATDDRIKVVPLNGESWSSYQTLEEMKLLEDVKTVPWDQGVHPQLHFVSHLASNVYGEQFISQLFRSMPDQQWLFKHGRVPMSILLSEYIWKRILGDSVRIRCKLSMIAAAVASCEEAVPFKALQPYTEHFYPPPSSQTRATKTLSVNEARRKAGTPFVAINVTPLENQVIQPGLLLKWDYCLRHLYVNRATPIKNALPFLAPNAQSLLKGTDIDPKTTVRDLTVEEWRQLVTAFHVWPFAPEDLSITDAIGIDDEKHG</sequence>
<dbReference type="SUPFAM" id="SSF53335">
    <property type="entry name" value="S-adenosyl-L-methionine-dependent methyltransferases"/>
    <property type="match status" value="1"/>
</dbReference>
<evidence type="ECO:0000313" key="8">
    <source>
        <dbReference type="EMBL" id="KAF7376124.1"/>
    </source>
</evidence>
<accession>A0A8H6ZEN5</accession>
<dbReference type="InterPro" id="IPR029063">
    <property type="entry name" value="SAM-dependent_MTases_sf"/>
</dbReference>
<proteinExistence type="inferred from homology"/>
<dbReference type="GO" id="GO:0006391">
    <property type="term" value="P:transcription initiation at mitochondrial promoter"/>
    <property type="evidence" value="ECO:0007669"/>
    <property type="project" value="TreeGrafter"/>
</dbReference>
<organism evidence="8 9">
    <name type="scientific">Mycena sanguinolenta</name>
    <dbReference type="NCBI Taxonomy" id="230812"/>
    <lineage>
        <taxon>Eukaryota</taxon>
        <taxon>Fungi</taxon>
        <taxon>Dikarya</taxon>
        <taxon>Basidiomycota</taxon>
        <taxon>Agaricomycotina</taxon>
        <taxon>Agaricomycetes</taxon>
        <taxon>Agaricomycetidae</taxon>
        <taxon>Agaricales</taxon>
        <taxon>Marasmiineae</taxon>
        <taxon>Mycenaceae</taxon>
        <taxon>Mycena</taxon>
    </lineage>
</organism>
<evidence type="ECO:0000256" key="3">
    <source>
        <dbReference type="ARBA" id="ARBA00022679"/>
    </source>
</evidence>
<dbReference type="InterPro" id="IPR023165">
    <property type="entry name" value="rRNA_Ade_diMease-like_C"/>
</dbReference>
<evidence type="ECO:0000256" key="6">
    <source>
        <dbReference type="ARBA" id="ARBA00024915"/>
    </source>
</evidence>
<comment type="function">
    <text evidence="6">Mitochondrial transcription factor that confers selective promoter recognition on the core subunit of the yeast mitochondrial RNA polymerase. Interacts with DNA in a non-specific manner.</text>
</comment>
<dbReference type="Gene3D" id="3.40.50.150">
    <property type="entry name" value="Vaccinia Virus protein VP39"/>
    <property type="match status" value="1"/>
</dbReference>
<evidence type="ECO:0000256" key="2">
    <source>
        <dbReference type="ARBA" id="ARBA00022603"/>
    </source>
</evidence>
<dbReference type="AlphaFoldDB" id="A0A8H6ZEN5"/>
<keyword evidence="5" id="KW-0694">RNA-binding</keyword>
<comment type="subcellular location">
    <subcellularLocation>
        <location evidence="1">Mitochondrion</location>
    </subcellularLocation>
</comment>
<keyword evidence="2 7" id="KW-0489">Methyltransferase</keyword>